<evidence type="ECO:0000256" key="2">
    <source>
        <dbReference type="ARBA" id="ARBA00001968"/>
    </source>
</evidence>
<keyword evidence="8" id="KW-0963">Cytoplasm</keyword>
<reference evidence="18" key="1">
    <citation type="submission" date="2002-03" db="EMBL/GenBank/DDBJ databases">
        <title>Oryza sativa nipponbare(GA3) genomic DNA, chromosome 6, PAC clone:P0551A03.</title>
        <authorList>
            <person name="Sasaki T."/>
            <person name="Matsumoto T."/>
            <person name="Yamamoto K."/>
        </authorList>
    </citation>
    <scope>NUCLEOTIDE SEQUENCE</scope>
</reference>
<organism evidence="19 20">
    <name type="scientific">Oryza sativa subsp. japonica</name>
    <name type="common">Rice</name>
    <dbReference type="NCBI Taxonomy" id="39947"/>
    <lineage>
        <taxon>Eukaryota</taxon>
        <taxon>Viridiplantae</taxon>
        <taxon>Streptophyta</taxon>
        <taxon>Embryophyta</taxon>
        <taxon>Tracheophyta</taxon>
        <taxon>Spermatophyta</taxon>
        <taxon>Magnoliopsida</taxon>
        <taxon>Liliopsida</taxon>
        <taxon>Poales</taxon>
        <taxon>Poaceae</taxon>
        <taxon>BOP clade</taxon>
        <taxon>Oryzoideae</taxon>
        <taxon>Oryzeae</taxon>
        <taxon>Oryzinae</taxon>
        <taxon>Oryza</taxon>
        <taxon>Oryza sativa</taxon>
    </lineage>
</organism>
<dbReference type="GO" id="GO:0004535">
    <property type="term" value="F:poly(A)-specific ribonuclease activity"/>
    <property type="evidence" value="ECO:0007669"/>
    <property type="project" value="UniProtKB-EC"/>
</dbReference>
<keyword evidence="13" id="KW-0694">RNA-binding</keyword>
<evidence type="ECO:0000256" key="13">
    <source>
        <dbReference type="ARBA" id="ARBA00022884"/>
    </source>
</evidence>
<evidence type="ECO:0000256" key="6">
    <source>
        <dbReference type="ARBA" id="ARBA00011757"/>
    </source>
</evidence>
<proteinExistence type="inferred from homology"/>
<evidence type="ECO:0000256" key="17">
    <source>
        <dbReference type="ARBA" id="ARBA00025148"/>
    </source>
</evidence>
<dbReference type="GO" id="GO:0005634">
    <property type="term" value="C:nucleus"/>
    <property type="evidence" value="ECO:0007669"/>
    <property type="project" value="UniProtKB-SubCell"/>
</dbReference>
<dbReference type="InterPro" id="IPR036397">
    <property type="entry name" value="RNaseH_sf"/>
</dbReference>
<comment type="subunit">
    <text evidence="6">Component of the CCR4-NOT complex, at least composed of CRR4 and CAF1 proteins.</text>
</comment>
<dbReference type="GO" id="GO:0005737">
    <property type="term" value="C:cytoplasm"/>
    <property type="evidence" value="ECO:0007669"/>
    <property type="project" value="UniProtKB-SubCell"/>
</dbReference>
<evidence type="ECO:0000256" key="10">
    <source>
        <dbReference type="ARBA" id="ARBA00022723"/>
    </source>
</evidence>
<comment type="catalytic activity">
    <reaction evidence="1">
        <text>Exonucleolytic cleavage of poly(A) to 5'-AMP.</text>
        <dbReference type="EC" id="3.1.13.4"/>
    </reaction>
</comment>
<dbReference type="GO" id="GO:0046872">
    <property type="term" value="F:metal ion binding"/>
    <property type="evidence" value="ECO:0007669"/>
    <property type="project" value="UniProtKB-KW"/>
</dbReference>
<reference evidence="20" key="3">
    <citation type="journal article" date="2005" name="Nature">
        <title>The map-based sequence of the rice genome.</title>
        <authorList>
            <consortium name="International rice genome sequencing project (IRGSP)"/>
            <person name="Matsumoto T."/>
            <person name="Wu J."/>
            <person name="Kanamori H."/>
            <person name="Katayose Y."/>
            <person name="Fujisawa M."/>
            <person name="Namiki N."/>
            <person name="Mizuno H."/>
            <person name="Yamamoto K."/>
            <person name="Antonio B.A."/>
            <person name="Baba T."/>
            <person name="Sakata K."/>
            <person name="Nagamura Y."/>
            <person name="Aoki H."/>
            <person name="Arikawa K."/>
            <person name="Arita K."/>
            <person name="Bito T."/>
            <person name="Chiden Y."/>
            <person name="Fujitsuka N."/>
            <person name="Fukunaka R."/>
            <person name="Hamada M."/>
            <person name="Harada C."/>
            <person name="Hayashi A."/>
            <person name="Hijishita S."/>
            <person name="Honda M."/>
            <person name="Hosokawa S."/>
            <person name="Ichikawa Y."/>
            <person name="Idonuma A."/>
            <person name="Iijima M."/>
            <person name="Ikeda M."/>
            <person name="Ikeno M."/>
            <person name="Ito K."/>
            <person name="Ito S."/>
            <person name="Ito T."/>
            <person name="Ito Y."/>
            <person name="Ito Y."/>
            <person name="Iwabuchi A."/>
            <person name="Kamiya K."/>
            <person name="Karasawa W."/>
            <person name="Kurita K."/>
            <person name="Katagiri S."/>
            <person name="Kikuta A."/>
            <person name="Kobayashi H."/>
            <person name="Kobayashi N."/>
            <person name="Machita K."/>
            <person name="Maehara T."/>
            <person name="Masukawa M."/>
            <person name="Mizubayashi T."/>
            <person name="Mukai Y."/>
            <person name="Nagasaki H."/>
            <person name="Nagata Y."/>
            <person name="Naito S."/>
            <person name="Nakashima M."/>
            <person name="Nakama Y."/>
            <person name="Nakamichi Y."/>
            <person name="Nakamura M."/>
            <person name="Meguro A."/>
            <person name="Negishi M."/>
            <person name="Ohta I."/>
            <person name="Ohta T."/>
            <person name="Okamoto M."/>
            <person name="Ono N."/>
            <person name="Saji S."/>
            <person name="Sakaguchi M."/>
            <person name="Sakai K."/>
            <person name="Shibata M."/>
            <person name="Shimokawa T."/>
            <person name="Song J."/>
            <person name="Takazaki Y."/>
            <person name="Terasawa K."/>
            <person name="Tsugane M."/>
            <person name="Tsuji K."/>
            <person name="Ueda S."/>
            <person name="Waki K."/>
            <person name="Yamagata H."/>
            <person name="Yamamoto M."/>
            <person name="Yamamoto S."/>
            <person name="Yamane H."/>
            <person name="Yoshiki S."/>
            <person name="Yoshihara R."/>
            <person name="Yukawa K."/>
            <person name="Zhong H."/>
            <person name="Yano M."/>
            <person name="Yuan Q."/>
            <person name="Ouyang S."/>
            <person name="Liu J."/>
            <person name="Jones K.M."/>
            <person name="Gansberger K."/>
            <person name="Moffat K."/>
            <person name="Hill J."/>
            <person name="Bera J."/>
            <person name="Fadrosh D."/>
            <person name="Jin S."/>
            <person name="Johri S."/>
            <person name="Kim M."/>
            <person name="Overton L."/>
            <person name="Reardon M."/>
            <person name="Tsitrin T."/>
            <person name="Vuong H."/>
            <person name="Weaver B."/>
            <person name="Ciecko A."/>
            <person name="Tallon L."/>
            <person name="Jackson J."/>
            <person name="Pai G."/>
            <person name="Aken S.V."/>
            <person name="Utterback T."/>
            <person name="Reidmuller S."/>
            <person name="Feldblyum T."/>
            <person name="Hsiao J."/>
            <person name="Zismann V."/>
            <person name="Iobst S."/>
            <person name="de Vazeille A.R."/>
            <person name="Buell C.R."/>
            <person name="Ying K."/>
            <person name="Li Y."/>
            <person name="Lu T."/>
            <person name="Huang Y."/>
            <person name="Zhao Q."/>
            <person name="Feng Q."/>
            <person name="Zhang L."/>
            <person name="Zhu J."/>
            <person name="Weng Q."/>
            <person name="Mu J."/>
            <person name="Lu Y."/>
            <person name="Fan D."/>
            <person name="Liu Y."/>
            <person name="Guan J."/>
            <person name="Zhang Y."/>
            <person name="Yu S."/>
            <person name="Liu X."/>
            <person name="Zhang Y."/>
            <person name="Hong G."/>
            <person name="Han B."/>
            <person name="Choisne N."/>
            <person name="Demange N."/>
            <person name="Orjeda G."/>
            <person name="Samain S."/>
            <person name="Cattolico L."/>
            <person name="Pelletier E."/>
            <person name="Couloux A."/>
            <person name="Segurens B."/>
            <person name="Wincker P."/>
            <person name="D'Hont A."/>
            <person name="Scarpelli C."/>
            <person name="Weissenbach J."/>
            <person name="Salanoubat M."/>
            <person name="Quetier F."/>
            <person name="Yu Y."/>
            <person name="Kim H.R."/>
            <person name="Rambo T."/>
            <person name="Currie J."/>
            <person name="Collura K."/>
            <person name="Luo M."/>
            <person name="Yang T."/>
            <person name="Ammiraju J.S.S."/>
            <person name="Engler F."/>
            <person name="Soderlund C."/>
            <person name="Wing R.A."/>
            <person name="Palmer L.E."/>
            <person name="de la Bastide M."/>
            <person name="Spiegel L."/>
            <person name="Nascimento L."/>
            <person name="Zutavern T."/>
            <person name="O'Shaughnessy A."/>
            <person name="Dike S."/>
            <person name="Dedhia N."/>
            <person name="Preston R."/>
            <person name="Balija V."/>
            <person name="McCombie W.R."/>
            <person name="Chow T."/>
            <person name="Chen H."/>
            <person name="Chung M."/>
            <person name="Chen C."/>
            <person name="Shaw J."/>
            <person name="Wu H."/>
            <person name="Hsiao K."/>
            <person name="Chao Y."/>
            <person name="Chu M."/>
            <person name="Cheng C."/>
            <person name="Hour A."/>
            <person name="Lee P."/>
            <person name="Lin S."/>
            <person name="Lin Y."/>
            <person name="Liou J."/>
            <person name="Liu S."/>
            <person name="Hsing Y."/>
            <person name="Raghuvanshi S."/>
            <person name="Mohanty A."/>
            <person name="Bharti A.K."/>
            <person name="Gaur A."/>
            <person name="Gupta V."/>
            <person name="Kumar D."/>
            <person name="Ravi V."/>
            <person name="Vij S."/>
            <person name="Kapur A."/>
            <person name="Khurana P."/>
            <person name="Khurana P."/>
            <person name="Khurana J.P."/>
            <person name="Tyagi A.K."/>
            <person name="Gaikwad K."/>
            <person name="Singh A."/>
            <person name="Dalal V."/>
            <person name="Srivastava S."/>
            <person name="Dixit A."/>
            <person name="Pal A.K."/>
            <person name="Ghazi I.A."/>
            <person name="Yadav M."/>
            <person name="Pandit A."/>
            <person name="Bhargava A."/>
            <person name="Sureshbabu K."/>
            <person name="Batra K."/>
            <person name="Sharma T.R."/>
            <person name="Mohapatra T."/>
            <person name="Singh N.K."/>
            <person name="Messing J."/>
            <person name="Nelson A.B."/>
            <person name="Fuks G."/>
            <person name="Kavchok S."/>
            <person name="Keizer G."/>
            <person name="Linton E."/>
            <person name="Llaca V."/>
            <person name="Song R."/>
            <person name="Tanyolac B."/>
            <person name="Young S."/>
            <person name="Ho-Il K."/>
            <person name="Hahn J.H."/>
            <person name="Sangsakoo G."/>
            <person name="Vanavichit A."/>
            <person name="de Mattos Luiz.A.T."/>
            <person name="Zimmer P.D."/>
            <person name="Malone G."/>
            <person name="Dellagostin O."/>
            <person name="de Oliveira A.C."/>
            <person name="Bevan M."/>
            <person name="Bancroft I."/>
            <person name="Minx P."/>
            <person name="Cordum H."/>
            <person name="Wilson R."/>
            <person name="Cheng Z."/>
            <person name="Jin W."/>
            <person name="Jiang J."/>
            <person name="Leong S.A."/>
            <person name="Iwama H."/>
            <person name="Gojobori T."/>
            <person name="Itoh T."/>
            <person name="Niimura Y."/>
            <person name="Fujii Y."/>
            <person name="Habara T."/>
            <person name="Sakai H."/>
            <person name="Sato Y."/>
            <person name="Wilson G."/>
            <person name="Kumar K."/>
            <person name="McCouch S."/>
            <person name="Juretic N."/>
            <person name="Hoen D."/>
            <person name="Wright S."/>
            <person name="Bruskiewich R."/>
            <person name="Bureau T."/>
            <person name="Miyao A."/>
            <person name="Hirochika H."/>
            <person name="Nishikawa T."/>
            <person name="Kadowaki K."/>
            <person name="Sugiura M."/>
            <person name="Burr B."/>
            <person name="Sasaki T."/>
        </authorList>
    </citation>
    <scope>NUCLEOTIDE SEQUENCE [LARGE SCALE GENOMIC DNA]</scope>
    <source>
        <strain evidence="20">cv. Nipponbare</strain>
    </source>
</reference>
<dbReference type="InterPro" id="IPR012337">
    <property type="entry name" value="RNaseH-like_sf"/>
</dbReference>
<comment type="similarity">
    <text evidence="5">Belongs to the CAF1 family.</text>
</comment>
<dbReference type="Pfam" id="PF04857">
    <property type="entry name" value="CAF1"/>
    <property type="match status" value="1"/>
</dbReference>
<reference evidence="20" key="4">
    <citation type="journal article" date="2008" name="Nucleic Acids Res.">
        <title>The rice annotation project database (RAP-DB): 2008 update.</title>
        <authorList>
            <consortium name="The rice annotation project (RAP)"/>
        </authorList>
    </citation>
    <scope>GENOME REANNOTATION</scope>
    <source>
        <strain evidence="20">cv. Nipponbare</strain>
    </source>
</reference>
<sequence>MAAAVRSVWADNFAAESAILRAVAPCAVYAAINVQYPGCVVSAAGGAGDHRCYYDLTAEERYQVVRANADELKPLQLGLAVRTADGGRFAWEFNLNEFDLAADGDMCEPGSVDYLRHRGMDFNALPWSGVGAASLGRLLWSSGLLAARPSWATFAGAYHVAYFARILMLAVAVAGTGGGGAARRLPADVGGFEEMVRSLLGHHVYDVRLLAGELRGPLADVARQLGAAVPADAAAAGLAGAGALMALQAFEALREQCRGVMPHRGLLCGIQAS</sequence>
<keyword evidence="15" id="KW-0804">Transcription</keyword>
<dbReference type="Proteomes" id="UP000000763">
    <property type="component" value="Chromosome 6"/>
</dbReference>
<reference evidence="19" key="2">
    <citation type="submission" date="2002-09" db="EMBL/GenBank/DDBJ databases">
        <title>Oryza sativa nipponbare(GA3) genomic DNA, chromosome 6, BAC clone:OSJNBa0001B21.</title>
        <authorList>
            <person name="Sasaki T."/>
            <person name="Matsumoto T."/>
            <person name="Katayose Y."/>
        </authorList>
    </citation>
    <scope>NUCLEOTIDE SEQUENCE</scope>
</reference>
<evidence type="ECO:0000256" key="16">
    <source>
        <dbReference type="ARBA" id="ARBA00023242"/>
    </source>
</evidence>
<gene>
    <name evidence="19" type="ORF">OSJNBa0001B21.34</name>
    <name evidence="18" type="ORF">P0551A03.2</name>
</gene>
<dbReference type="SUPFAM" id="SSF53098">
    <property type="entry name" value="Ribonuclease H-like"/>
    <property type="match status" value="1"/>
</dbReference>
<dbReference type="SMR" id="A0A0P0WXG2"/>
<dbReference type="EC" id="3.1.13.4" evidence="7"/>
<evidence type="ECO:0000313" key="19">
    <source>
        <dbReference type="EMBL" id="BAD54623.1"/>
    </source>
</evidence>
<dbReference type="GO" id="GO:0003723">
    <property type="term" value="F:RNA binding"/>
    <property type="evidence" value="ECO:0007669"/>
    <property type="project" value="UniProtKB-KW"/>
</dbReference>
<comment type="cofactor">
    <cofactor evidence="2">
        <name>a divalent metal cation</name>
        <dbReference type="ChEBI" id="CHEBI:60240"/>
    </cofactor>
</comment>
<name>A0A0P0WXG2_ORYSJ</name>
<evidence type="ECO:0000256" key="1">
    <source>
        <dbReference type="ARBA" id="ARBA00001663"/>
    </source>
</evidence>
<evidence type="ECO:0000256" key="8">
    <source>
        <dbReference type="ARBA" id="ARBA00022490"/>
    </source>
</evidence>
<evidence type="ECO:0000256" key="15">
    <source>
        <dbReference type="ARBA" id="ARBA00023163"/>
    </source>
</evidence>
<evidence type="ECO:0000256" key="5">
    <source>
        <dbReference type="ARBA" id="ARBA00008372"/>
    </source>
</evidence>
<evidence type="ECO:0000256" key="3">
    <source>
        <dbReference type="ARBA" id="ARBA00004123"/>
    </source>
</evidence>
<accession>A0A0P0WXG2</accession>
<evidence type="ECO:0000313" key="18">
    <source>
        <dbReference type="EMBL" id="BAD54304.1"/>
    </source>
</evidence>
<dbReference type="AlphaFoldDB" id="A0A0P0WXG2"/>
<dbReference type="FunFam" id="3.30.420.10:FF:000246">
    <property type="entry name" value="CCR4-NOT transcription complex,subunit 7-like"/>
    <property type="match status" value="1"/>
</dbReference>
<dbReference type="InterPro" id="IPR006941">
    <property type="entry name" value="RNase_CAF1"/>
</dbReference>
<keyword evidence="11" id="KW-0378">Hydrolase</keyword>
<keyword evidence="12" id="KW-0269">Exonuclease</keyword>
<keyword evidence="10" id="KW-0479">Metal-binding</keyword>
<keyword evidence="14" id="KW-0805">Transcription regulation</keyword>
<keyword evidence="9" id="KW-0540">Nuclease</keyword>
<dbReference type="EMBL" id="AP005723">
    <property type="protein sequence ID" value="BAD54623.1"/>
    <property type="molecule type" value="Genomic_DNA"/>
</dbReference>
<evidence type="ECO:0000256" key="7">
    <source>
        <dbReference type="ARBA" id="ARBA00012161"/>
    </source>
</evidence>
<evidence type="ECO:0000256" key="12">
    <source>
        <dbReference type="ARBA" id="ARBA00022839"/>
    </source>
</evidence>
<keyword evidence="16" id="KW-0539">Nucleus</keyword>
<evidence type="ECO:0000256" key="4">
    <source>
        <dbReference type="ARBA" id="ARBA00004496"/>
    </source>
</evidence>
<evidence type="ECO:0000256" key="14">
    <source>
        <dbReference type="ARBA" id="ARBA00023015"/>
    </source>
</evidence>
<dbReference type="InterPro" id="IPR039637">
    <property type="entry name" value="CNOT7/CNOT8/Pop2"/>
</dbReference>
<protein>
    <recommendedName>
        <fullName evidence="7">poly(A)-specific ribonuclease</fullName>
        <ecNumber evidence="7">3.1.13.4</ecNumber>
    </recommendedName>
</protein>
<comment type="subcellular location">
    <subcellularLocation>
        <location evidence="4">Cytoplasm</location>
    </subcellularLocation>
    <subcellularLocation>
        <location evidence="3">Nucleus</location>
    </subcellularLocation>
</comment>
<dbReference type="PANTHER" id="PTHR10797">
    <property type="entry name" value="CCR4-NOT TRANSCRIPTION COMPLEX SUBUNIT"/>
    <property type="match status" value="1"/>
</dbReference>
<evidence type="ECO:0000313" key="20">
    <source>
        <dbReference type="Proteomes" id="UP000000763"/>
    </source>
</evidence>
<evidence type="ECO:0000256" key="11">
    <source>
        <dbReference type="ARBA" id="ARBA00022801"/>
    </source>
</evidence>
<dbReference type="EMBL" id="AP004818">
    <property type="protein sequence ID" value="BAD54304.1"/>
    <property type="molecule type" value="Genomic_DNA"/>
</dbReference>
<evidence type="ECO:0000256" key="9">
    <source>
        <dbReference type="ARBA" id="ARBA00022722"/>
    </source>
</evidence>
<dbReference type="GO" id="GO:0030014">
    <property type="term" value="C:CCR4-NOT complex"/>
    <property type="evidence" value="ECO:0007669"/>
    <property type="project" value="InterPro"/>
</dbReference>
<dbReference type="Gene3D" id="3.30.420.10">
    <property type="entry name" value="Ribonuclease H-like superfamily/Ribonuclease H"/>
    <property type="match status" value="1"/>
</dbReference>
<comment type="function">
    <text evidence="17">Ubiquitous transcription factor required for a diverse set of processes. It is a component of the CCR4 complex involved in the control of gene expression.</text>
</comment>